<dbReference type="GO" id="GO:0003712">
    <property type="term" value="F:transcription coregulator activity"/>
    <property type="evidence" value="ECO:0007669"/>
    <property type="project" value="TreeGrafter"/>
</dbReference>
<feature type="region of interest" description="Disordered" evidence="2">
    <location>
        <begin position="24"/>
        <end position="107"/>
    </location>
</feature>
<dbReference type="GeneTree" id="ENSGT00950000183163"/>
<reference evidence="3 4" key="1">
    <citation type="journal article" date="2010" name="Nature">
        <title>The sequence and de novo assembly of the giant panda genome.</title>
        <authorList>
            <person name="Li R."/>
            <person name="Fan W."/>
            <person name="Tian G."/>
            <person name="Zhu H."/>
            <person name="He L."/>
            <person name="Cai J."/>
            <person name="Huang Q."/>
            <person name="Cai Q."/>
            <person name="Li B."/>
            <person name="Bai Y."/>
            <person name="Zhang Z."/>
            <person name="Zhang Y."/>
            <person name="Wang W."/>
            <person name="Li J."/>
            <person name="Wei F."/>
            <person name="Li H."/>
            <person name="Jian M."/>
            <person name="Li J."/>
            <person name="Zhang Z."/>
            <person name="Nielsen R."/>
            <person name="Li D."/>
            <person name="Gu W."/>
            <person name="Yang Z."/>
            <person name="Xuan Z."/>
            <person name="Ryder O.A."/>
            <person name="Leung F.C."/>
            <person name="Zhou Y."/>
            <person name="Cao J."/>
            <person name="Sun X."/>
            <person name="Fu Y."/>
            <person name="Fang X."/>
            <person name="Guo X."/>
            <person name="Wang B."/>
            <person name="Hou R."/>
            <person name="Shen F."/>
            <person name="Mu B."/>
            <person name="Ni P."/>
            <person name="Lin R."/>
            <person name="Qian W."/>
            <person name="Wang G."/>
            <person name="Yu C."/>
            <person name="Nie W."/>
            <person name="Wang J."/>
            <person name="Wu Z."/>
            <person name="Liang H."/>
            <person name="Min J."/>
            <person name="Wu Q."/>
            <person name="Cheng S."/>
            <person name="Ruan J."/>
            <person name="Wang M."/>
            <person name="Shi Z."/>
            <person name="Wen M."/>
            <person name="Liu B."/>
            <person name="Ren X."/>
            <person name="Zheng H."/>
            <person name="Dong D."/>
            <person name="Cook K."/>
            <person name="Shan G."/>
            <person name="Zhang H."/>
            <person name="Kosiol C."/>
            <person name="Xie X."/>
            <person name="Lu Z."/>
            <person name="Zheng H."/>
            <person name="Li Y."/>
            <person name="Steiner C.C."/>
            <person name="Lam T.T."/>
            <person name="Lin S."/>
            <person name="Zhang Q."/>
            <person name="Li G."/>
            <person name="Tian J."/>
            <person name="Gong T."/>
            <person name="Liu H."/>
            <person name="Zhang D."/>
            <person name="Fang L."/>
            <person name="Ye C."/>
            <person name="Zhang J."/>
            <person name="Hu W."/>
            <person name="Xu A."/>
            <person name="Ren Y."/>
            <person name="Zhang G."/>
            <person name="Bruford M.W."/>
            <person name="Li Q."/>
            <person name="Ma L."/>
            <person name="Guo Y."/>
            <person name="An N."/>
            <person name="Hu Y."/>
            <person name="Zheng Y."/>
            <person name="Shi Y."/>
            <person name="Li Z."/>
            <person name="Liu Q."/>
            <person name="Chen Y."/>
            <person name="Zhao J."/>
            <person name="Qu N."/>
            <person name="Zhao S."/>
            <person name="Tian F."/>
            <person name="Wang X."/>
            <person name="Wang H."/>
            <person name="Xu L."/>
            <person name="Liu X."/>
            <person name="Vinar T."/>
            <person name="Wang Y."/>
            <person name="Lam T.W."/>
            <person name="Yiu S.M."/>
            <person name="Liu S."/>
            <person name="Zhang H."/>
            <person name="Li D."/>
            <person name="Huang Y."/>
            <person name="Wang X."/>
            <person name="Yang G."/>
            <person name="Jiang Z."/>
            <person name="Wang J."/>
            <person name="Qin N."/>
            <person name="Li L."/>
            <person name="Li J."/>
            <person name="Bolund L."/>
            <person name="Kristiansen K."/>
            <person name="Wong G.K."/>
            <person name="Olson M."/>
            <person name="Zhang X."/>
            <person name="Li S."/>
            <person name="Yang H."/>
            <person name="Wang J."/>
            <person name="Wang J."/>
        </authorList>
    </citation>
    <scope>NUCLEOTIDE SEQUENCE [LARGE SCALE GENOMIC DNA]</scope>
</reference>
<feature type="compositionally biased region" description="Basic and acidic residues" evidence="2">
    <location>
        <begin position="34"/>
        <end position="47"/>
    </location>
</feature>
<dbReference type="Proteomes" id="UP000008912">
    <property type="component" value="Unassembled WGS sequence"/>
</dbReference>
<dbReference type="AlphaFoldDB" id="A0A7N5J9J4"/>
<organism evidence="3 4">
    <name type="scientific">Ailuropoda melanoleuca</name>
    <name type="common">Giant panda</name>
    <dbReference type="NCBI Taxonomy" id="9646"/>
    <lineage>
        <taxon>Eukaryota</taxon>
        <taxon>Metazoa</taxon>
        <taxon>Chordata</taxon>
        <taxon>Craniata</taxon>
        <taxon>Vertebrata</taxon>
        <taxon>Euteleostomi</taxon>
        <taxon>Mammalia</taxon>
        <taxon>Eutheria</taxon>
        <taxon>Laurasiatheria</taxon>
        <taxon>Carnivora</taxon>
        <taxon>Caniformia</taxon>
        <taxon>Ursidae</taxon>
        <taxon>Ailuropoda</taxon>
    </lineage>
</organism>
<feature type="compositionally biased region" description="Acidic residues" evidence="2">
    <location>
        <begin position="82"/>
        <end position="92"/>
    </location>
</feature>
<evidence type="ECO:0000256" key="1">
    <source>
        <dbReference type="ARBA" id="ARBA00006481"/>
    </source>
</evidence>
<accession>A0A7N5J9J4</accession>
<reference evidence="3" key="2">
    <citation type="submission" date="2025-08" db="UniProtKB">
        <authorList>
            <consortium name="Ensembl"/>
        </authorList>
    </citation>
    <scope>IDENTIFICATION</scope>
</reference>
<keyword evidence="4" id="KW-1185">Reference proteome</keyword>
<comment type="similarity">
    <text evidence="1">Belongs to the BCLAF1/THRAP3 family.</text>
</comment>
<evidence type="ECO:0000256" key="2">
    <source>
        <dbReference type="SAM" id="MobiDB-lite"/>
    </source>
</evidence>
<protein>
    <submittedName>
        <fullName evidence="3">Uncharacterized protein</fullName>
    </submittedName>
</protein>
<evidence type="ECO:0000313" key="4">
    <source>
        <dbReference type="Proteomes" id="UP000008912"/>
    </source>
</evidence>
<dbReference type="PANTHER" id="PTHR15268">
    <property type="entry name" value="THRAP3/BCLAF1"/>
    <property type="match status" value="1"/>
</dbReference>
<dbReference type="GO" id="GO:0016592">
    <property type="term" value="C:mediator complex"/>
    <property type="evidence" value="ECO:0007669"/>
    <property type="project" value="TreeGrafter"/>
</dbReference>
<dbReference type="GO" id="GO:0003677">
    <property type="term" value="F:DNA binding"/>
    <property type="evidence" value="ECO:0007669"/>
    <property type="project" value="TreeGrafter"/>
</dbReference>
<dbReference type="Ensembl" id="ENSAMET00000042241.1">
    <property type="protein sequence ID" value="ENSAMEP00000022078.1"/>
    <property type="gene ID" value="ENSAMEG00000028122.1"/>
</dbReference>
<dbReference type="InterPro" id="IPR029199">
    <property type="entry name" value="THRAP3_BCLAF1"/>
</dbReference>
<evidence type="ECO:0000313" key="3">
    <source>
        <dbReference type="Ensembl" id="ENSAMEP00000022078.1"/>
    </source>
</evidence>
<reference evidence="3" key="3">
    <citation type="submission" date="2025-09" db="UniProtKB">
        <authorList>
            <consortium name="Ensembl"/>
        </authorList>
    </citation>
    <scope>IDENTIFICATION</scope>
</reference>
<dbReference type="PANTHER" id="PTHR15268:SF16">
    <property type="entry name" value="THYROID HORMONE RECEPTOR-ASSOCIATED PROTEIN 3"/>
    <property type="match status" value="1"/>
</dbReference>
<proteinExistence type="inferred from homology"/>
<name>A0A7N5J9J4_AILME</name>
<sequence length="107" mass="12078">MGQKVGLRKSCLDEKRVLATLDHSGTDGSFLFSQHDDREGEGSEKWVSRGRGRGAFPRGRGRFMFRKSSTSPKWAHDKFSGEEGEIEDDESGTENREEKDNLQPTTE</sequence>
<dbReference type="GO" id="GO:0045944">
    <property type="term" value="P:positive regulation of transcription by RNA polymerase II"/>
    <property type="evidence" value="ECO:0007669"/>
    <property type="project" value="TreeGrafter"/>
</dbReference>
<dbReference type="InParanoid" id="A0A7N5J9J4"/>